<dbReference type="EMBL" id="CVRI01000036">
    <property type="protein sequence ID" value="CRK93086.1"/>
    <property type="molecule type" value="Genomic_DNA"/>
</dbReference>
<evidence type="ECO:0000313" key="16">
    <source>
        <dbReference type="Proteomes" id="UP000183832"/>
    </source>
</evidence>
<comment type="similarity">
    <text evidence="3">Belongs to the STK11IP family.</text>
</comment>
<keyword evidence="9" id="KW-0325">Glycoprotein</keyword>
<dbReference type="Gene3D" id="3.40.720.10">
    <property type="entry name" value="Alkaline Phosphatase, subunit A"/>
    <property type="match status" value="1"/>
</dbReference>
<dbReference type="InterPro" id="IPR017850">
    <property type="entry name" value="Alkaline_phosphatase_core_sf"/>
</dbReference>
<evidence type="ECO:0000256" key="2">
    <source>
        <dbReference type="ARBA" id="ARBA00004496"/>
    </source>
</evidence>
<feature type="domain" description="Sulfatase N-terminal" evidence="12">
    <location>
        <begin position="27"/>
        <end position="355"/>
    </location>
</feature>
<dbReference type="Gene3D" id="3.80.10.10">
    <property type="entry name" value="Ribonuclease Inhibitor"/>
    <property type="match status" value="1"/>
</dbReference>
<evidence type="ECO:0000256" key="1">
    <source>
        <dbReference type="ARBA" id="ARBA00001913"/>
    </source>
</evidence>
<comment type="subcellular location">
    <subcellularLocation>
        <location evidence="2">Cytoplasm</location>
    </subcellularLocation>
</comment>
<dbReference type="PANTHER" id="PTHR43108">
    <property type="entry name" value="N-ACETYLGLUCOSAMINE-6-SULFATASE FAMILY MEMBER"/>
    <property type="match status" value="1"/>
</dbReference>
<feature type="domain" description="PLEKHM2 PH" evidence="14">
    <location>
        <begin position="1433"/>
        <end position="1556"/>
    </location>
</feature>
<feature type="region of interest" description="Disordered" evidence="10">
    <location>
        <begin position="909"/>
        <end position="928"/>
    </location>
</feature>
<keyword evidence="16" id="KW-1185">Reference proteome</keyword>
<dbReference type="Pfam" id="PF15904">
    <property type="entry name" value="LIP1"/>
    <property type="match status" value="1"/>
</dbReference>
<reference evidence="15 16" key="1">
    <citation type="submission" date="2015-04" db="EMBL/GenBank/DDBJ databases">
        <authorList>
            <person name="Syromyatnikov M.Y."/>
            <person name="Popov V.N."/>
        </authorList>
    </citation>
    <scope>NUCLEOTIDE SEQUENCE [LARGE SCALE GENOMIC DNA]</scope>
</reference>
<dbReference type="Pfam" id="PF13855">
    <property type="entry name" value="LRR_8"/>
    <property type="match status" value="1"/>
</dbReference>
<keyword evidence="8" id="KW-0378">Hydrolase</keyword>
<dbReference type="CDD" id="cd16147">
    <property type="entry name" value="G6S"/>
    <property type="match status" value="1"/>
</dbReference>
<dbReference type="InterPro" id="IPR024607">
    <property type="entry name" value="Sulfatase_CS"/>
</dbReference>
<evidence type="ECO:0000256" key="3">
    <source>
        <dbReference type="ARBA" id="ARBA00008771"/>
    </source>
</evidence>
<keyword evidence="6" id="KW-0963">Cytoplasm</keyword>
<organism evidence="15 16">
    <name type="scientific">Clunio marinus</name>
    <dbReference type="NCBI Taxonomy" id="568069"/>
    <lineage>
        <taxon>Eukaryota</taxon>
        <taxon>Metazoa</taxon>
        <taxon>Ecdysozoa</taxon>
        <taxon>Arthropoda</taxon>
        <taxon>Hexapoda</taxon>
        <taxon>Insecta</taxon>
        <taxon>Pterygota</taxon>
        <taxon>Neoptera</taxon>
        <taxon>Endopterygota</taxon>
        <taxon>Diptera</taxon>
        <taxon>Nematocera</taxon>
        <taxon>Chironomoidea</taxon>
        <taxon>Chironomidae</taxon>
        <taxon>Clunio</taxon>
    </lineage>
</organism>
<feature type="compositionally biased region" description="Polar residues" evidence="10">
    <location>
        <begin position="856"/>
        <end position="867"/>
    </location>
</feature>
<evidence type="ECO:0000256" key="6">
    <source>
        <dbReference type="ARBA" id="ARBA00022490"/>
    </source>
</evidence>
<dbReference type="GO" id="GO:0008449">
    <property type="term" value="F:N-acetylglucosamine-6-sulfatase activity"/>
    <property type="evidence" value="ECO:0007669"/>
    <property type="project" value="TreeGrafter"/>
</dbReference>
<evidence type="ECO:0000256" key="5">
    <source>
        <dbReference type="ARBA" id="ARBA00020683"/>
    </source>
</evidence>
<evidence type="ECO:0000256" key="10">
    <source>
        <dbReference type="SAM" id="MobiDB-lite"/>
    </source>
</evidence>
<comment type="similarity">
    <text evidence="4">Belongs to the sulfatase family.</text>
</comment>
<feature type="signal peptide" evidence="11">
    <location>
        <begin position="1"/>
        <end position="23"/>
    </location>
</feature>
<dbReference type="InterPro" id="IPR031782">
    <property type="entry name" value="LIP1_N"/>
</dbReference>
<evidence type="ECO:0000313" key="15">
    <source>
        <dbReference type="EMBL" id="CRK93086.1"/>
    </source>
</evidence>
<evidence type="ECO:0000256" key="4">
    <source>
        <dbReference type="ARBA" id="ARBA00008779"/>
    </source>
</evidence>
<dbReference type="InterPro" id="IPR000917">
    <property type="entry name" value="Sulfatase_N"/>
</dbReference>
<name>A0A1J1I2K8_9DIPT</name>
<feature type="chain" id="PRO_5012498269" description="Serine/threonine-protein kinase 11-interacting protein" evidence="11">
    <location>
        <begin position="24"/>
        <end position="1577"/>
    </location>
</feature>
<evidence type="ECO:0000256" key="8">
    <source>
        <dbReference type="ARBA" id="ARBA00022801"/>
    </source>
</evidence>
<dbReference type="InterPro" id="IPR001611">
    <property type="entry name" value="Leu-rich_rpt"/>
</dbReference>
<dbReference type="GO" id="GO:0005737">
    <property type="term" value="C:cytoplasm"/>
    <property type="evidence" value="ECO:0007669"/>
    <property type="project" value="UniProtKB-SubCell"/>
</dbReference>
<dbReference type="Proteomes" id="UP000183832">
    <property type="component" value="Unassembled WGS sequence"/>
</dbReference>
<dbReference type="InterPro" id="IPR057288">
    <property type="entry name" value="PH_PLEKHM2"/>
</dbReference>
<feature type="region of interest" description="Disordered" evidence="10">
    <location>
        <begin position="1298"/>
        <end position="1339"/>
    </location>
</feature>
<dbReference type="SUPFAM" id="SSF53649">
    <property type="entry name" value="Alkaline phosphatase-like"/>
    <property type="match status" value="1"/>
</dbReference>
<evidence type="ECO:0000259" key="13">
    <source>
        <dbReference type="Pfam" id="PF15904"/>
    </source>
</evidence>
<gene>
    <name evidence="15" type="ORF">CLUMA_CG006583</name>
</gene>
<evidence type="ECO:0000259" key="14">
    <source>
        <dbReference type="Pfam" id="PF23142"/>
    </source>
</evidence>
<keyword evidence="7 11" id="KW-0732">Signal</keyword>
<dbReference type="GO" id="GO:0005539">
    <property type="term" value="F:glycosaminoglycan binding"/>
    <property type="evidence" value="ECO:0007669"/>
    <property type="project" value="TreeGrafter"/>
</dbReference>
<dbReference type="PROSITE" id="PS00149">
    <property type="entry name" value="SULFATASE_2"/>
    <property type="match status" value="1"/>
</dbReference>
<feature type="compositionally biased region" description="Basic and acidic residues" evidence="10">
    <location>
        <begin position="1376"/>
        <end position="1395"/>
    </location>
</feature>
<dbReference type="PROSITE" id="PS51450">
    <property type="entry name" value="LRR"/>
    <property type="match status" value="3"/>
</dbReference>
<dbReference type="Pfam" id="PF00884">
    <property type="entry name" value="Sulfatase"/>
    <property type="match status" value="1"/>
</dbReference>
<sequence>MKIIFYWKLLLITITIKWKTCLGTKANIILILTDDQDLLLKSLENLPKVDNLLTKEGAIFSNAFTSSPICCPSRASILSGLYAHNTQTYNNSHDGGCYSNHWIKNIEPFTFPVKLKEAGYETFFAGKYLNQYKSKEVPIGYDQFFGLHGNSVYYNYTLNENGKLINYKDTSEDYLTNVIKSRSLNFIKNQTGVKPFFAMLSVPSAHAPFTPEAKYKDYFKNKTAPNTKNFNIGAKPFDKHWLMTMKPHEMDDSVLATIDEYYRRRLETLLTVDDLVEDIVNQLTDQMMIDNTYIILTSDNGYHLGQWAMPFDKRLPYETDIRVPLIVRGPHISQSIINSPVLLIDIAPTILNWAKVPLIIEDFDGKPFDYLLTHSYDGKIEERQMLIEYWGEGNQETFNPSCPYKKSQRLSGCTIEAGCKCEDSWNNTYACARHIAQDINFIFCMFDDHESFQEAYDLNEDIYQLQNIGYDILPSVQAKYQITIQNLKECRDIIMDPKSIEKLAKVLRDQGDKLLTSEFKFTLTGDLLRSLNDSFSLIIDESELVPPMTFQVTKPNNSKSNVFRDLIQIYDFIQKTLILKLTKFLDEEDLLEDNCIIDISKFRSLLTLEIQRVPIERITGLQGLRSQLQEIVAEKCLTNIKDLIMFCAGDKSSGFIWNSLKRADFSYNNLEKIDSSFEFTPYLQHLNLSHNKIFQISALVWLPNLKFLNLSFNNLTSIPKLNVESYRRLQSLIITDNIIEDISGLARLDALLELDLSGNFMLDHSLLLPLCTLSALRYLNLTGNPLSCHPKHRSATCRFLSKNAATVQFLLDGSSLSKYEKSLTGSYENYYPIFGHRISVSASSTVTSRAIPPQTPSTKSINNTPEGSSLSSVNSLLLNNSSNATISQENQTFSNQKRMKPRCVVIEESDAKHDKQLEEKSPKDKKMLKEASQEHLVTKREIEQLREQYGSEWLFNQGAVVGFEDQNVTARKKLLLGDLLSTSPALRMDESFEKSDPTDSSTPLEETIIPFEEATGNKSIDDSEGNSIYTSALDETFPQELPEEEEEKIVLSEPEDNEIKFIVIDEFSQDDLFLIITETNIKEKDAMSTRTNAKWGMSTLESVERPRSDLIRLTFDTIRKDKRERQYRMDLKCCQELEKILRDFLSSRPLSEMNQTVYKCPKCNSQFSREIDDRKKRDYEIKCSCGNKYVIEIHKTTKCETSPPKTFLSGNFFSSTTSSTAQGTIQKTASSISIEKKGDAATGGGIPKTSHSFSSIESAFDSNQSVAGSSVEVLSECSSQMSQISQTSQSSIEVLDSIHGSRKPSEERRILQKPTLDTINDNGQKHDESPLNETLTSSTEMKNDLKSKTLMNLANVNLTESSSSGSVCESIVTTYEKGKQSEKSTTEGDKPNESKLEGIFKSSSILLSKTQRKESESEPNFLANPIHYNYEDLSVVDHRVKLYLFQNILEENDEKLMWLVKTLVIEDDAGANGKPFYSLVIMSTKKIYVLKIIGEETEDIGSWLKKVMFHSIDRIETIHEIVDKLGISFVFKSKAKIHLLLPDQHVTDRLTKHITTSSKLIKILKLRQHLLDHSLRN</sequence>
<dbReference type="Pfam" id="PF23142">
    <property type="entry name" value="PH_PLEKHM2"/>
    <property type="match status" value="1"/>
</dbReference>
<accession>A0A1J1I2K8</accession>
<dbReference type="SUPFAM" id="SSF52075">
    <property type="entry name" value="Outer arm dynein light chain 1"/>
    <property type="match status" value="1"/>
</dbReference>
<evidence type="ECO:0000256" key="7">
    <source>
        <dbReference type="ARBA" id="ARBA00022729"/>
    </source>
</evidence>
<dbReference type="InterPro" id="IPR032675">
    <property type="entry name" value="LRR_dom_sf"/>
</dbReference>
<dbReference type="OrthoDB" id="7451790at2759"/>
<feature type="region of interest" description="Disordered" evidence="10">
    <location>
        <begin position="847"/>
        <end position="874"/>
    </location>
</feature>
<dbReference type="PANTHER" id="PTHR43108:SF8">
    <property type="entry name" value="SD21168P"/>
    <property type="match status" value="1"/>
</dbReference>
<evidence type="ECO:0000259" key="12">
    <source>
        <dbReference type="Pfam" id="PF00884"/>
    </source>
</evidence>
<evidence type="ECO:0000256" key="11">
    <source>
        <dbReference type="SAM" id="SignalP"/>
    </source>
</evidence>
<evidence type="ECO:0000256" key="9">
    <source>
        <dbReference type="ARBA" id="ARBA00023180"/>
    </source>
</evidence>
<proteinExistence type="inferred from homology"/>
<protein>
    <recommendedName>
        <fullName evidence="5">Serine/threonine-protein kinase 11-interacting protein</fullName>
    </recommendedName>
</protein>
<feature type="domain" description="LKB1 serine/threonine kinase interacting protein 1 N-terminal" evidence="13">
    <location>
        <begin position="498"/>
        <end position="584"/>
    </location>
</feature>
<comment type="cofactor">
    <cofactor evidence="1">
        <name>Ca(2+)</name>
        <dbReference type="ChEBI" id="CHEBI:29108"/>
    </cofactor>
</comment>
<feature type="region of interest" description="Disordered" evidence="10">
    <location>
        <begin position="1375"/>
        <end position="1395"/>
    </location>
</feature>